<dbReference type="SUPFAM" id="SSF53187">
    <property type="entry name" value="Zn-dependent exopeptidases"/>
    <property type="match status" value="1"/>
</dbReference>
<dbReference type="PROSITE" id="PS00018">
    <property type="entry name" value="EF_HAND_1"/>
    <property type="match status" value="1"/>
</dbReference>
<gene>
    <name evidence="3" type="ORF">OI18_00900</name>
</gene>
<evidence type="ECO:0000259" key="2">
    <source>
        <dbReference type="Pfam" id="PF04389"/>
    </source>
</evidence>
<dbReference type="Proteomes" id="UP000031408">
    <property type="component" value="Unassembled WGS sequence"/>
</dbReference>
<dbReference type="Pfam" id="PF04389">
    <property type="entry name" value="Peptidase_M28"/>
    <property type="match status" value="1"/>
</dbReference>
<dbReference type="InterPro" id="IPR045175">
    <property type="entry name" value="M28_fam"/>
</dbReference>
<accession>A0A0C1L857</accession>
<dbReference type="OrthoDB" id="9764939at2"/>
<dbReference type="SUPFAM" id="SSF52025">
    <property type="entry name" value="PA domain"/>
    <property type="match status" value="1"/>
</dbReference>
<evidence type="ECO:0000256" key="1">
    <source>
        <dbReference type="SAM" id="SignalP"/>
    </source>
</evidence>
<comment type="caution">
    <text evidence="3">The sequence shown here is derived from an EMBL/GenBank/DDBJ whole genome shotgun (WGS) entry which is preliminary data.</text>
</comment>
<dbReference type="Gene3D" id="3.50.30.30">
    <property type="match status" value="1"/>
</dbReference>
<dbReference type="InterPro" id="IPR018247">
    <property type="entry name" value="EF_Hand_1_Ca_BS"/>
</dbReference>
<sequence length="510" mass="57068">MRKLILVLGLFPASMVFAQKKANPQKIAASITEDDLKRHLYIIAGEEMEGRETATEGQRKAAAYIEQHFRSVGLLPGNNGSYQMAFPVYRDSLVGSRVSVNGKEYQLNRDFQPLLQLTRSGSQFFSEVVFAGHGIVDSAYDDYAGKDVRGKLVLLLDGAPSSYKSNKKGFRAPGGLYGKYFSAVKKGAAGVLIVAPGFPRKEQPALGNMYTNLYTAEQQPSLYSISPDVAATLVGSEWNSLQEKAKTAQVPANVYKANTMLDLRKDVQMLESTNVMGYIEGSDKKDEWLVITAHYDHLGKRGNVIYYGADDDGSGTVGVLEMAEAFAKAKAAGNGPRRNVLFMTVSGEEKGLWGSEYFSNYPSIPLDKTTADLNIDMIGRVDTERKTTDTLNYVYVVGDDKLSTELKPLSESVNKKYTKLALDYRFNDPQDQHQIYFRSDHYNFARKGVPVIFYYDGMLQADYHKPGDTPDKINYTLLKKRAHLIFYTAWEMANRDQMMKRDLELPAMER</sequence>
<name>A0A0C1L857_9BACT</name>
<dbReference type="AlphaFoldDB" id="A0A0C1L857"/>
<keyword evidence="4" id="KW-1185">Reference proteome</keyword>
<protein>
    <submittedName>
        <fullName evidence="3">Peptidase M28</fullName>
    </submittedName>
</protein>
<feature type="signal peptide" evidence="1">
    <location>
        <begin position="1"/>
        <end position="18"/>
    </location>
</feature>
<dbReference type="PANTHER" id="PTHR12147">
    <property type="entry name" value="METALLOPEPTIDASE M28 FAMILY MEMBER"/>
    <property type="match status" value="1"/>
</dbReference>
<evidence type="ECO:0000313" key="4">
    <source>
        <dbReference type="Proteomes" id="UP000031408"/>
    </source>
</evidence>
<dbReference type="PANTHER" id="PTHR12147:SF26">
    <property type="entry name" value="PEPTIDASE M28 DOMAIN-CONTAINING PROTEIN"/>
    <property type="match status" value="1"/>
</dbReference>
<organism evidence="3 4">
    <name type="scientific">Flavihumibacter solisilvae</name>
    <dbReference type="NCBI Taxonomy" id="1349421"/>
    <lineage>
        <taxon>Bacteria</taxon>
        <taxon>Pseudomonadati</taxon>
        <taxon>Bacteroidota</taxon>
        <taxon>Chitinophagia</taxon>
        <taxon>Chitinophagales</taxon>
        <taxon>Chitinophagaceae</taxon>
        <taxon>Flavihumibacter</taxon>
    </lineage>
</organism>
<keyword evidence="1" id="KW-0732">Signal</keyword>
<dbReference type="RefSeq" id="WP_039136218.1">
    <property type="nucleotide sequence ID" value="NZ_JSVC01000001.1"/>
</dbReference>
<dbReference type="InterPro" id="IPR007484">
    <property type="entry name" value="Peptidase_M28"/>
</dbReference>
<dbReference type="Gene3D" id="3.40.630.10">
    <property type="entry name" value="Zn peptidases"/>
    <property type="match status" value="1"/>
</dbReference>
<feature type="domain" description="Peptidase M28" evidence="2">
    <location>
        <begin position="274"/>
        <end position="487"/>
    </location>
</feature>
<reference evidence="3 4" key="1">
    <citation type="submission" date="2014-11" db="EMBL/GenBank/DDBJ databases">
        <title>Genome sequence of Flavihumibacter solisilvae 3-3.</title>
        <authorList>
            <person name="Zhou G."/>
            <person name="Li M."/>
            <person name="Wang G."/>
        </authorList>
    </citation>
    <scope>NUCLEOTIDE SEQUENCE [LARGE SCALE GENOMIC DNA]</scope>
    <source>
        <strain evidence="3 4">3-3</strain>
    </source>
</reference>
<dbReference type="InterPro" id="IPR046450">
    <property type="entry name" value="PA_dom_sf"/>
</dbReference>
<evidence type="ECO:0000313" key="3">
    <source>
        <dbReference type="EMBL" id="KIC96347.1"/>
    </source>
</evidence>
<dbReference type="GO" id="GO:0006508">
    <property type="term" value="P:proteolysis"/>
    <property type="evidence" value="ECO:0007669"/>
    <property type="project" value="InterPro"/>
</dbReference>
<dbReference type="GO" id="GO:0008235">
    <property type="term" value="F:metalloexopeptidase activity"/>
    <property type="evidence" value="ECO:0007669"/>
    <property type="project" value="InterPro"/>
</dbReference>
<feature type="chain" id="PRO_5002135346" evidence="1">
    <location>
        <begin position="19"/>
        <end position="510"/>
    </location>
</feature>
<dbReference type="EMBL" id="JSVC01000001">
    <property type="protein sequence ID" value="KIC96347.1"/>
    <property type="molecule type" value="Genomic_DNA"/>
</dbReference>
<proteinExistence type="predicted"/>
<dbReference type="STRING" id="1349421.OI18_00900"/>